<reference evidence="15" key="1">
    <citation type="submission" date="2023-07" db="EMBL/GenBank/DDBJ databases">
        <authorList>
            <person name="Stuckert A."/>
        </authorList>
    </citation>
    <scope>NUCLEOTIDE SEQUENCE</scope>
</reference>
<feature type="region of interest" description="Disordered" evidence="13">
    <location>
        <begin position="203"/>
        <end position="254"/>
    </location>
</feature>
<keyword evidence="4" id="KW-0597">Phosphoprotein</keyword>
<protein>
    <recommendedName>
        <fullName evidence="3">Serine/arginine-rich splicing factor 2</fullName>
    </recommendedName>
    <alternativeName>
        <fullName evidence="11">Splicing component, 35 kDa</fullName>
    </alternativeName>
    <alternativeName>
        <fullName evidence="10">Splicing factor SC35</fullName>
    </alternativeName>
    <alternativeName>
        <fullName evidence="9">Splicing factor, arginine/serine-rich 2</fullName>
    </alternativeName>
</protein>
<sequence length="855" mass="95802">MSYGRPPPDVEGMTSLKVDNLTYRTSPETLRRVFEKYGRVGDVYIPRDRYTKESRGFAFVRFHDKRDAEDAMDAMDGAVLDGRELRVQMARYGRPPDSHHSRRGPPPRRYGDYGRRSRRPEGSMRDGKMAAPCTASSVRAKTWSPPDEDDAAGPEARVAQGPVADRVTAAPSPAPAPDLVPAPARSLVLPGGQSPSLPLCPDLGLAPGPDLGRRLRPHQITPSPDQEHPLLPLHRHQRQTWNPLRSEGVKPGPKNITKRKCATCNVKMPPDWEKKLCQPCTDKIVRAEHPSLIDEIRSLVRQEVQTSLATLAPPPPPPPSSPGPSLPKKRKIQEYSESESEGSYTSSSVKWEDAVPLFFPVPTRDEEVIPGALCRQRSPGGIQIIWPGSWDQTYVHSLSLLPSPPTRDSFATIPRLRGDKEPTSGSKTKTTRKCAVCMKKLSSSYKKSLCKECTDKIISEERPSLIEEIKTLIQQEIKTSLATLSQPTPSPSAPPEAKKRKLNPQEEEQEDSQGETSDEPPEEGELSLDSETVQQERYYFSSSDIEELLTAVRKTMEVEEEKTAQSVQEEMFGGLRSRKRQVFPIHQNIRDLVLDEWESPEKKLTTPAEINPFTPKGSLHKGVKDRFPVDAETASCWSEVPKVDVQIARVAKKTTLPFEDASQLRDPLERKMDGLLRKSWETSASLLNINSVSTCVARLMHRWLGQLEEHLSSGTPREDILASLPIFQKATGFLADASAESVRVTARSSALSNSVRRALWLRSWSGDMTSKMRLCSIPFKGKYMFGPALDDLLEKASDKKKTLPEPRNPRKRPFRTQQEHTPQYRGKGKTGRWSYPKGGKDRNLFLSQPQNQRKQ</sequence>
<feature type="compositionally biased region" description="Polar residues" evidence="13">
    <location>
        <begin position="845"/>
        <end position="855"/>
    </location>
</feature>
<dbReference type="Gene3D" id="1.10.287.3160">
    <property type="match status" value="1"/>
</dbReference>
<dbReference type="SUPFAM" id="SSF54928">
    <property type="entry name" value="RNA-binding domain, RBD"/>
    <property type="match status" value="1"/>
</dbReference>
<dbReference type="InterPro" id="IPR021623">
    <property type="entry name" value="LAP2alpha_C"/>
</dbReference>
<dbReference type="InterPro" id="IPR051106">
    <property type="entry name" value="RNA-bind/splicing_reg"/>
</dbReference>
<comment type="subcellular location">
    <subcellularLocation>
        <location evidence="1">Nucleus</location>
    </subcellularLocation>
</comment>
<dbReference type="InterPro" id="IPR035979">
    <property type="entry name" value="RBD_domain_sf"/>
</dbReference>
<evidence type="ECO:0000256" key="4">
    <source>
        <dbReference type="ARBA" id="ARBA00022553"/>
    </source>
</evidence>
<dbReference type="InterPro" id="IPR000504">
    <property type="entry name" value="RRM_dom"/>
</dbReference>
<dbReference type="CDD" id="cd12311">
    <property type="entry name" value="RRM_SRSF2_SRSF8"/>
    <property type="match status" value="1"/>
</dbReference>
<dbReference type="Gene3D" id="3.30.70.330">
    <property type="match status" value="1"/>
</dbReference>
<feature type="compositionally biased region" description="Basic and acidic residues" evidence="13">
    <location>
        <begin position="797"/>
        <end position="808"/>
    </location>
</feature>
<comment type="similarity">
    <text evidence="2">Belongs to the splicing factor SR family.</text>
</comment>
<evidence type="ECO:0000256" key="5">
    <source>
        <dbReference type="ARBA" id="ARBA00022664"/>
    </source>
</evidence>
<keyword evidence="7" id="KW-0508">mRNA splicing</keyword>
<gene>
    <name evidence="15" type="ORF">RIMI_LOCUS354592</name>
</gene>
<feature type="compositionally biased region" description="Pro residues" evidence="13">
    <location>
        <begin position="312"/>
        <end position="325"/>
    </location>
</feature>
<evidence type="ECO:0000256" key="6">
    <source>
        <dbReference type="ARBA" id="ARBA00022884"/>
    </source>
</evidence>
<dbReference type="PANTHER" id="PTHR48028:SF4">
    <property type="entry name" value="SC35-LIKE SPLICING FACTOR"/>
    <property type="match status" value="1"/>
</dbReference>
<dbReference type="PROSITE" id="PS50102">
    <property type="entry name" value="RRM"/>
    <property type="match status" value="1"/>
</dbReference>
<dbReference type="SMART" id="SM00361">
    <property type="entry name" value="RRM_1"/>
    <property type="match status" value="1"/>
</dbReference>
<evidence type="ECO:0000256" key="1">
    <source>
        <dbReference type="ARBA" id="ARBA00004123"/>
    </source>
</evidence>
<evidence type="ECO:0000313" key="16">
    <source>
        <dbReference type="Proteomes" id="UP001176940"/>
    </source>
</evidence>
<dbReference type="Pfam" id="PF00076">
    <property type="entry name" value="RRM_1"/>
    <property type="match status" value="1"/>
</dbReference>
<evidence type="ECO:0000256" key="11">
    <source>
        <dbReference type="ARBA" id="ARBA00032663"/>
    </source>
</evidence>
<feature type="domain" description="RRM" evidence="14">
    <location>
        <begin position="14"/>
        <end position="92"/>
    </location>
</feature>
<dbReference type="Proteomes" id="UP001176940">
    <property type="component" value="Unassembled WGS sequence"/>
</dbReference>
<dbReference type="InterPro" id="IPR003954">
    <property type="entry name" value="RRM_euk-type"/>
</dbReference>
<evidence type="ECO:0000256" key="9">
    <source>
        <dbReference type="ARBA" id="ARBA00029589"/>
    </source>
</evidence>
<evidence type="ECO:0000256" key="2">
    <source>
        <dbReference type="ARBA" id="ARBA00010269"/>
    </source>
</evidence>
<proteinExistence type="inferred from homology"/>
<keyword evidence="16" id="KW-1185">Reference proteome</keyword>
<feature type="region of interest" description="Disordered" evidence="13">
    <location>
        <begin position="480"/>
        <end position="533"/>
    </location>
</feature>
<feature type="region of interest" description="Disordered" evidence="13">
    <location>
        <begin position="308"/>
        <end position="346"/>
    </location>
</feature>
<evidence type="ECO:0000256" key="10">
    <source>
        <dbReference type="ARBA" id="ARBA00029667"/>
    </source>
</evidence>
<evidence type="ECO:0000259" key="14">
    <source>
        <dbReference type="PROSITE" id="PS50102"/>
    </source>
</evidence>
<keyword evidence="8" id="KW-0539">Nucleus</keyword>
<dbReference type="EMBL" id="CAUEEQ010000403">
    <property type="protein sequence ID" value="CAJ0916736.1"/>
    <property type="molecule type" value="Genomic_DNA"/>
</dbReference>
<feature type="compositionally biased region" description="Basic and acidic residues" evidence="13">
    <location>
        <begin position="109"/>
        <end position="128"/>
    </location>
</feature>
<name>A0ABN9KQK2_9NEOB</name>
<comment type="caution">
    <text evidence="15">The sequence shown here is derived from an EMBL/GenBank/DDBJ whole genome shotgun (WGS) entry which is preliminary data.</text>
</comment>
<feature type="compositionally biased region" description="Acidic residues" evidence="13">
    <location>
        <begin position="505"/>
        <end position="528"/>
    </location>
</feature>
<dbReference type="SMART" id="SM00360">
    <property type="entry name" value="RRM"/>
    <property type="match status" value="1"/>
</dbReference>
<evidence type="ECO:0000256" key="8">
    <source>
        <dbReference type="ARBA" id="ARBA00023242"/>
    </source>
</evidence>
<keyword evidence="5" id="KW-0507">mRNA processing</keyword>
<dbReference type="PANTHER" id="PTHR48028">
    <property type="entry name" value="GLYCINE-RICH RNA-BINDING PROTEIN RZ1A"/>
    <property type="match status" value="1"/>
</dbReference>
<dbReference type="Pfam" id="PF11560">
    <property type="entry name" value="LAP2alpha"/>
    <property type="match status" value="1"/>
</dbReference>
<evidence type="ECO:0000256" key="3">
    <source>
        <dbReference type="ARBA" id="ARBA00015058"/>
    </source>
</evidence>
<evidence type="ECO:0000313" key="15">
    <source>
        <dbReference type="EMBL" id="CAJ0916736.1"/>
    </source>
</evidence>
<evidence type="ECO:0000256" key="12">
    <source>
        <dbReference type="PROSITE-ProRule" id="PRU00176"/>
    </source>
</evidence>
<dbReference type="InterPro" id="IPR012677">
    <property type="entry name" value="Nucleotide-bd_a/b_plait_sf"/>
</dbReference>
<evidence type="ECO:0000256" key="13">
    <source>
        <dbReference type="SAM" id="MobiDB-lite"/>
    </source>
</evidence>
<keyword evidence="6 12" id="KW-0694">RNA-binding</keyword>
<feature type="region of interest" description="Disordered" evidence="13">
    <location>
        <begin position="91"/>
        <end position="187"/>
    </location>
</feature>
<accession>A0ABN9KQK2</accession>
<evidence type="ECO:0000256" key="7">
    <source>
        <dbReference type="ARBA" id="ARBA00023187"/>
    </source>
</evidence>
<feature type="region of interest" description="Disordered" evidence="13">
    <location>
        <begin position="797"/>
        <end position="855"/>
    </location>
</feature>
<organism evidence="15 16">
    <name type="scientific">Ranitomeya imitator</name>
    <name type="common">mimic poison frog</name>
    <dbReference type="NCBI Taxonomy" id="111125"/>
    <lineage>
        <taxon>Eukaryota</taxon>
        <taxon>Metazoa</taxon>
        <taxon>Chordata</taxon>
        <taxon>Craniata</taxon>
        <taxon>Vertebrata</taxon>
        <taxon>Euteleostomi</taxon>
        <taxon>Amphibia</taxon>
        <taxon>Batrachia</taxon>
        <taxon>Anura</taxon>
        <taxon>Neobatrachia</taxon>
        <taxon>Hyloidea</taxon>
        <taxon>Dendrobatidae</taxon>
        <taxon>Dendrobatinae</taxon>
        <taxon>Ranitomeya</taxon>
    </lineage>
</organism>